<keyword evidence="7" id="KW-1185">Reference proteome</keyword>
<keyword evidence="2" id="KW-0633">Potassium transport</keyword>
<feature type="domain" description="RCK N-terminal" evidence="5">
    <location>
        <begin position="6"/>
        <end position="126"/>
    </location>
</feature>
<dbReference type="InterPro" id="IPR003148">
    <property type="entry name" value="RCK_N"/>
</dbReference>
<reference evidence="6 7" key="1">
    <citation type="submission" date="2023-07" db="EMBL/GenBank/DDBJ databases">
        <title>Genomic Encyclopedia of Type Strains, Phase IV (KMG-IV): sequencing the most valuable type-strain genomes for metagenomic binning, comparative biology and taxonomic classification.</title>
        <authorList>
            <person name="Goeker M."/>
        </authorList>
    </citation>
    <scope>NUCLEOTIDE SEQUENCE [LARGE SCALE GENOMIC DNA]</scope>
    <source>
        <strain evidence="6 7">DSM 15049</strain>
    </source>
</reference>
<accession>A0ABU0MY83</accession>
<dbReference type="EMBL" id="JAUSWG010000003">
    <property type="protein sequence ID" value="MDQ0555868.1"/>
    <property type="molecule type" value="Genomic_DNA"/>
</dbReference>
<dbReference type="Gene3D" id="3.40.50.720">
    <property type="entry name" value="NAD(P)-binding Rossmann-like Domain"/>
    <property type="match status" value="1"/>
</dbReference>
<evidence type="ECO:0000256" key="2">
    <source>
        <dbReference type="ARBA" id="ARBA00022538"/>
    </source>
</evidence>
<evidence type="ECO:0000256" key="3">
    <source>
        <dbReference type="ARBA" id="ARBA00022958"/>
    </source>
</evidence>
<keyword evidence="1" id="KW-0813">Transport</keyword>
<gene>
    <name evidence="6" type="ORF">QOZ92_000981</name>
</gene>
<dbReference type="PANTHER" id="PTHR43833">
    <property type="entry name" value="POTASSIUM CHANNEL PROTEIN 2-RELATED-RELATED"/>
    <property type="match status" value="1"/>
</dbReference>
<sequence>MKRKKNNYVIVAGCSRFGVNIATMLSLKGKDVVIIDINENSFRKIPPSYSGYKIQGDATDIEILKDSGIEKASMIVVATDDDNVNIMIAQIADEIFKVESIVSRLYDTEKEIIYNDLNIKIIRPVKLTIEEFENITCEDVILS</sequence>
<dbReference type="PANTHER" id="PTHR43833:SF5">
    <property type="entry name" value="TRK SYSTEM POTASSIUM UPTAKE PROTEIN TRKA"/>
    <property type="match status" value="1"/>
</dbReference>
<keyword evidence="3" id="KW-0630">Potassium</keyword>
<evidence type="ECO:0000259" key="5">
    <source>
        <dbReference type="PROSITE" id="PS51201"/>
    </source>
</evidence>
<organism evidence="6 7">
    <name type="scientific">Paraclostridium ghonii</name>
    <dbReference type="NCBI Taxonomy" id="29358"/>
    <lineage>
        <taxon>Bacteria</taxon>
        <taxon>Bacillati</taxon>
        <taxon>Bacillota</taxon>
        <taxon>Clostridia</taxon>
        <taxon>Peptostreptococcales</taxon>
        <taxon>Peptostreptococcaceae</taxon>
        <taxon>Paraclostridium</taxon>
    </lineage>
</organism>
<comment type="caution">
    <text evidence="6">The sequence shown here is derived from an EMBL/GenBank/DDBJ whole genome shotgun (WGS) entry which is preliminary data.</text>
</comment>
<dbReference type="InterPro" id="IPR050721">
    <property type="entry name" value="Trk_Ktr_HKT_K-transport"/>
</dbReference>
<dbReference type="Pfam" id="PF02254">
    <property type="entry name" value="TrkA_N"/>
    <property type="match status" value="1"/>
</dbReference>
<proteinExistence type="predicted"/>
<dbReference type="RefSeq" id="WP_307503944.1">
    <property type="nucleotide sequence ID" value="NZ_BAAACE010000001.1"/>
</dbReference>
<dbReference type="PROSITE" id="PS51201">
    <property type="entry name" value="RCK_N"/>
    <property type="match status" value="1"/>
</dbReference>
<dbReference type="SUPFAM" id="SSF51735">
    <property type="entry name" value="NAD(P)-binding Rossmann-fold domains"/>
    <property type="match status" value="1"/>
</dbReference>
<dbReference type="InterPro" id="IPR006036">
    <property type="entry name" value="K_uptake_TrkA"/>
</dbReference>
<dbReference type="Proteomes" id="UP001232584">
    <property type="component" value="Unassembled WGS sequence"/>
</dbReference>
<name>A0ABU0MY83_9FIRM</name>
<evidence type="ECO:0000313" key="6">
    <source>
        <dbReference type="EMBL" id="MDQ0555868.1"/>
    </source>
</evidence>
<evidence type="ECO:0000313" key="7">
    <source>
        <dbReference type="Proteomes" id="UP001232584"/>
    </source>
</evidence>
<dbReference type="PRINTS" id="PR00335">
    <property type="entry name" value="KUPTAKETRKA"/>
</dbReference>
<evidence type="ECO:0000256" key="1">
    <source>
        <dbReference type="ARBA" id="ARBA00022448"/>
    </source>
</evidence>
<dbReference type="InterPro" id="IPR036291">
    <property type="entry name" value="NAD(P)-bd_dom_sf"/>
</dbReference>
<protein>
    <submittedName>
        <fullName evidence="6">Trk system potassium uptake protein TrkA</fullName>
    </submittedName>
</protein>
<keyword evidence="4" id="KW-0406">Ion transport</keyword>
<evidence type="ECO:0000256" key="4">
    <source>
        <dbReference type="ARBA" id="ARBA00023065"/>
    </source>
</evidence>